<feature type="compositionally biased region" description="Acidic residues" evidence="1">
    <location>
        <begin position="137"/>
        <end position="148"/>
    </location>
</feature>
<proteinExistence type="predicted"/>
<evidence type="ECO:0000313" key="3">
    <source>
        <dbReference type="Proteomes" id="UP001443914"/>
    </source>
</evidence>
<dbReference type="EMBL" id="JBDFQZ010000008">
    <property type="protein sequence ID" value="KAK9697545.1"/>
    <property type="molecule type" value="Genomic_DNA"/>
</dbReference>
<dbReference type="AlphaFoldDB" id="A0AAW1J3Q0"/>
<organism evidence="2 3">
    <name type="scientific">Saponaria officinalis</name>
    <name type="common">Common soapwort</name>
    <name type="synonym">Lychnis saponaria</name>
    <dbReference type="NCBI Taxonomy" id="3572"/>
    <lineage>
        <taxon>Eukaryota</taxon>
        <taxon>Viridiplantae</taxon>
        <taxon>Streptophyta</taxon>
        <taxon>Embryophyta</taxon>
        <taxon>Tracheophyta</taxon>
        <taxon>Spermatophyta</taxon>
        <taxon>Magnoliopsida</taxon>
        <taxon>eudicotyledons</taxon>
        <taxon>Gunneridae</taxon>
        <taxon>Pentapetalae</taxon>
        <taxon>Caryophyllales</taxon>
        <taxon>Caryophyllaceae</taxon>
        <taxon>Caryophylleae</taxon>
        <taxon>Saponaria</taxon>
    </lineage>
</organism>
<comment type="caution">
    <text evidence="2">The sequence shown here is derived from an EMBL/GenBank/DDBJ whole genome shotgun (WGS) entry which is preliminary data.</text>
</comment>
<gene>
    <name evidence="2" type="ORF">RND81_08G044300</name>
</gene>
<feature type="region of interest" description="Disordered" evidence="1">
    <location>
        <begin position="128"/>
        <end position="148"/>
    </location>
</feature>
<dbReference type="Proteomes" id="UP001443914">
    <property type="component" value="Unassembled WGS sequence"/>
</dbReference>
<evidence type="ECO:0000313" key="2">
    <source>
        <dbReference type="EMBL" id="KAK9697545.1"/>
    </source>
</evidence>
<accession>A0AAW1J3Q0</accession>
<dbReference type="PANTHER" id="PTHR35510">
    <property type="entry name" value="DBH-LIKE MONOOXYGENASE"/>
    <property type="match status" value="1"/>
</dbReference>
<name>A0AAW1J3Q0_SAPOF</name>
<evidence type="ECO:0000256" key="1">
    <source>
        <dbReference type="SAM" id="MobiDB-lite"/>
    </source>
</evidence>
<dbReference type="PANTHER" id="PTHR35510:SF1">
    <property type="entry name" value="DBH-LIKE MONOOXYGENASE"/>
    <property type="match status" value="1"/>
</dbReference>
<protein>
    <submittedName>
        <fullName evidence="2">Uncharacterized protein</fullName>
    </submittedName>
</protein>
<keyword evidence="3" id="KW-1185">Reference proteome</keyword>
<sequence length="240" mass="27271">MEKYEGINSVNKVKRKNFEEFTDDFCFFSPALKIRRLDAELPPIVEEENTDLTMRYEQYFPGNMIYDGVGDRLKMPYIEELPPSVPENEERAIVLFNPMNNPLSYPVDSFSVDPNLIATFKRQALGSMNVKTSEHSDEGDDPTDGDNEDVNACRAVVPWAPSYNPNLKLELPGSQPEVSALDAMDAEEPEATTMDIEDPGAPNVGQQTTDYHRLTSQWQQMHCMFPQPPQNTATPVVWYR</sequence>
<reference evidence="2" key="1">
    <citation type="submission" date="2024-03" db="EMBL/GenBank/DDBJ databases">
        <title>WGS assembly of Saponaria officinalis var. Norfolk2.</title>
        <authorList>
            <person name="Jenkins J."/>
            <person name="Shu S."/>
            <person name="Grimwood J."/>
            <person name="Barry K."/>
            <person name="Goodstein D."/>
            <person name="Schmutz J."/>
            <person name="Leebens-Mack J."/>
            <person name="Osbourn A."/>
        </authorList>
    </citation>
    <scope>NUCLEOTIDE SEQUENCE [LARGE SCALE GENOMIC DNA]</scope>
    <source>
        <strain evidence="2">JIC</strain>
    </source>
</reference>